<feature type="signal peptide" evidence="1">
    <location>
        <begin position="1"/>
        <end position="19"/>
    </location>
</feature>
<dbReference type="Proteomes" id="UP000244867">
    <property type="component" value="Unassembled WGS sequence"/>
</dbReference>
<dbReference type="Pfam" id="PF11887">
    <property type="entry name" value="Mce4_CUP1"/>
    <property type="match status" value="1"/>
</dbReference>
<accession>A0A2R7Z1Q3</accession>
<comment type="caution">
    <text evidence="4">The sequence shown here is derived from an EMBL/GenBank/DDBJ whole genome shotgun (WGS) entry which is preliminary data.</text>
</comment>
<keyword evidence="1" id="KW-0732">Signal</keyword>
<evidence type="ECO:0000259" key="3">
    <source>
        <dbReference type="Pfam" id="PF11887"/>
    </source>
</evidence>
<proteinExistence type="predicted"/>
<evidence type="ECO:0000313" key="5">
    <source>
        <dbReference type="Proteomes" id="UP000244867"/>
    </source>
</evidence>
<dbReference type="Pfam" id="PF02470">
    <property type="entry name" value="MlaD"/>
    <property type="match status" value="1"/>
</dbReference>
<keyword evidence="5" id="KW-1185">Reference proteome</keyword>
<reference evidence="4 5" key="1">
    <citation type="submission" date="2018-03" db="EMBL/GenBank/DDBJ databases">
        <authorList>
            <person name="Keele B.F."/>
        </authorList>
    </citation>
    <scope>NUCLEOTIDE SEQUENCE [LARGE SCALE GENOMIC DNA]</scope>
    <source>
        <strain evidence="4 5">IB-3</strain>
    </source>
</reference>
<feature type="domain" description="Mammalian cell entry C-terminal" evidence="3">
    <location>
        <begin position="120"/>
        <end position="291"/>
    </location>
</feature>
<dbReference type="AlphaFoldDB" id="A0A2R7Z1Q3"/>
<dbReference type="GO" id="GO:0005576">
    <property type="term" value="C:extracellular region"/>
    <property type="evidence" value="ECO:0007669"/>
    <property type="project" value="TreeGrafter"/>
</dbReference>
<sequence length="478" mass="50827">MRRLRALAALLVATLLLTGCDFDVYKLPLPGGPDAGSNPMTVTVEFADVLDLVPKSTVKVNDVSVGTVTDVELKGYTAEVTLQMRGDVDLPDNAVAEIRQTSLLGEKFVSLKAPASGASGNPLATGDRIPLARTGRNPEVEEVLGALSLLLNGGGVAQLKTITQELNLALEGREGAARSVLEQVSTFMEQLDENKADIVTAIEKLNQLAISVRTEQPTIDAALEELPSALDSIDRQRGDLVKMLKALDDLSAVGVKVISASKDATIDSLELLDPVLSQLARSGDNFTNAFHVFLTYPFVDEVVGRDPQVARNLHMGDYTNLSITLEVDLTTGTTGLPTLPTNLPTQVDPTVIIDNVLECLKSGNPLSEACLKVLNTPNDLLRLKEECKKQSNKDKDICKQLNAIPGVPVPTTLPTIPIPTSPIPTTLPTILPTLLRPDGAPRAAPGGRRPGGGPTMGELMDVYDPALVSLLVPGMVLR</sequence>
<feature type="chain" id="PRO_5038750098" evidence="1">
    <location>
        <begin position="20"/>
        <end position="478"/>
    </location>
</feature>
<dbReference type="PANTHER" id="PTHR33371:SF15">
    <property type="entry name" value="LIPOPROTEIN LPRN"/>
    <property type="match status" value="1"/>
</dbReference>
<evidence type="ECO:0000259" key="2">
    <source>
        <dbReference type="Pfam" id="PF02470"/>
    </source>
</evidence>
<organism evidence="4 5">
    <name type="scientific">Nocardioides currus</name>
    <dbReference type="NCBI Taxonomy" id="2133958"/>
    <lineage>
        <taxon>Bacteria</taxon>
        <taxon>Bacillati</taxon>
        <taxon>Actinomycetota</taxon>
        <taxon>Actinomycetes</taxon>
        <taxon>Propionibacteriales</taxon>
        <taxon>Nocardioidaceae</taxon>
        <taxon>Nocardioides</taxon>
    </lineage>
</organism>
<dbReference type="PANTHER" id="PTHR33371">
    <property type="entry name" value="INTERMEMBRANE PHOSPHOLIPID TRANSPORT SYSTEM BINDING PROTEIN MLAD-RELATED"/>
    <property type="match status" value="1"/>
</dbReference>
<evidence type="ECO:0000256" key="1">
    <source>
        <dbReference type="SAM" id="SignalP"/>
    </source>
</evidence>
<dbReference type="PROSITE" id="PS51257">
    <property type="entry name" value="PROKAR_LIPOPROTEIN"/>
    <property type="match status" value="1"/>
</dbReference>
<protein>
    <submittedName>
        <fullName evidence="4">Mammalian cell entry protein</fullName>
    </submittedName>
</protein>
<dbReference type="InterPro" id="IPR052336">
    <property type="entry name" value="MlaD_Phospholipid_Transporter"/>
</dbReference>
<dbReference type="InterPro" id="IPR024516">
    <property type="entry name" value="Mce_C"/>
</dbReference>
<dbReference type="EMBL" id="PYXZ01000001">
    <property type="protein sequence ID" value="PUA82555.1"/>
    <property type="molecule type" value="Genomic_DNA"/>
</dbReference>
<dbReference type="NCBIfam" id="TIGR00996">
    <property type="entry name" value="Mtu_fam_mce"/>
    <property type="match status" value="1"/>
</dbReference>
<dbReference type="InterPro" id="IPR003399">
    <property type="entry name" value="Mce/MlaD"/>
</dbReference>
<gene>
    <name evidence="4" type="ORF">C7S10_02110</name>
</gene>
<dbReference type="RefSeq" id="WP_108342742.1">
    <property type="nucleotide sequence ID" value="NZ_PYXZ01000001.1"/>
</dbReference>
<feature type="domain" description="Mce/MlaD" evidence="2">
    <location>
        <begin position="40"/>
        <end position="113"/>
    </location>
</feature>
<dbReference type="InterPro" id="IPR005693">
    <property type="entry name" value="Mce"/>
</dbReference>
<evidence type="ECO:0000313" key="4">
    <source>
        <dbReference type="EMBL" id="PUA82555.1"/>
    </source>
</evidence>
<name>A0A2R7Z1Q3_9ACTN</name>
<dbReference type="OrthoDB" id="9774928at2"/>